<keyword evidence="5" id="KW-0411">Iron-sulfur</keyword>
<gene>
    <name evidence="6" type="ORF">SM757_04525</name>
</gene>
<dbReference type="Gene3D" id="3.20.20.70">
    <property type="entry name" value="Aldolase class I"/>
    <property type="match status" value="1"/>
</dbReference>
<evidence type="ECO:0000256" key="1">
    <source>
        <dbReference type="ARBA" id="ARBA00001966"/>
    </source>
</evidence>
<dbReference type="InterPro" id="IPR007197">
    <property type="entry name" value="rSAM"/>
</dbReference>
<evidence type="ECO:0000313" key="6">
    <source>
        <dbReference type="EMBL" id="MDZ5455829.1"/>
    </source>
</evidence>
<dbReference type="EMBL" id="JAXOJX010000004">
    <property type="protein sequence ID" value="MDZ5455829.1"/>
    <property type="molecule type" value="Genomic_DNA"/>
</dbReference>
<accession>A0ABU5IAE4</accession>
<dbReference type="InterPro" id="IPR013785">
    <property type="entry name" value="Aldolase_TIM"/>
</dbReference>
<dbReference type="PANTHER" id="PTHR11228:SF7">
    <property type="entry name" value="PQQA PEPTIDE CYCLASE"/>
    <property type="match status" value="1"/>
</dbReference>
<dbReference type="RefSeq" id="WP_322464518.1">
    <property type="nucleotide sequence ID" value="NZ_JAXOJX010000004.1"/>
</dbReference>
<evidence type="ECO:0000313" key="7">
    <source>
        <dbReference type="Proteomes" id="UP001293718"/>
    </source>
</evidence>
<dbReference type="InterPro" id="IPR050377">
    <property type="entry name" value="Radical_SAM_PqqE_MftC-like"/>
</dbReference>
<keyword evidence="7" id="KW-1185">Reference proteome</keyword>
<comment type="cofactor">
    <cofactor evidence="1">
        <name>[4Fe-4S] cluster</name>
        <dbReference type="ChEBI" id="CHEBI:49883"/>
    </cofactor>
</comment>
<dbReference type="CDD" id="cd01335">
    <property type="entry name" value="Radical_SAM"/>
    <property type="match status" value="1"/>
</dbReference>
<evidence type="ECO:0000256" key="3">
    <source>
        <dbReference type="ARBA" id="ARBA00022723"/>
    </source>
</evidence>
<reference evidence="6 7" key="1">
    <citation type="submission" date="2023-11" db="EMBL/GenBank/DDBJ databases">
        <title>Draft genome of Azohydromonas lata strain H1 (DSM1123), a polyhydroxyalkanoate producer.</title>
        <authorList>
            <person name="Traversa D."/>
            <person name="D'Addabbo P."/>
            <person name="Pazzani C."/>
            <person name="Manzari C."/>
            <person name="Chiara M."/>
            <person name="Scrascia M."/>
        </authorList>
    </citation>
    <scope>NUCLEOTIDE SEQUENCE [LARGE SCALE GENOMIC DNA]</scope>
    <source>
        <strain evidence="6 7">H1</strain>
    </source>
</reference>
<dbReference type="NCBIfam" id="NF038073">
    <property type="entry name" value="rSAM_STM4011"/>
    <property type="match status" value="1"/>
</dbReference>
<organism evidence="6 7">
    <name type="scientific">Azohydromonas lata</name>
    <dbReference type="NCBI Taxonomy" id="45677"/>
    <lineage>
        <taxon>Bacteria</taxon>
        <taxon>Pseudomonadati</taxon>
        <taxon>Pseudomonadota</taxon>
        <taxon>Betaproteobacteria</taxon>
        <taxon>Burkholderiales</taxon>
        <taxon>Sphaerotilaceae</taxon>
        <taxon>Azohydromonas</taxon>
    </lineage>
</organism>
<evidence type="ECO:0000256" key="2">
    <source>
        <dbReference type="ARBA" id="ARBA00022691"/>
    </source>
</evidence>
<keyword evidence="3" id="KW-0479">Metal-binding</keyword>
<proteinExistence type="predicted"/>
<dbReference type="Proteomes" id="UP001293718">
    <property type="component" value="Unassembled WGS sequence"/>
</dbReference>
<dbReference type="SFLD" id="SFLDS00029">
    <property type="entry name" value="Radical_SAM"/>
    <property type="match status" value="1"/>
</dbReference>
<evidence type="ECO:0000256" key="5">
    <source>
        <dbReference type="ARBA" id="ARBA00023014"/>
    </source>
</evidence>
<protein>
    <submittedName>
        <fullName evidence="6">STM4011 family radical SAM protein</fullName>
    </submittedName>
</protein>
<dbReference type="SUPFAM" id="SSF102114">
    <property type="entry name" value="Radical SAM enzymes"/>
    <property type="match status" value="1"/>
</dbReference>
<comment type="caution">
    <text evidence="6">The sequence shown here is derived from an EMBL/GenBank/DDBJ whole genome shotgun (WGS) entry which is preliminary data.</text>
</comment>
<name>A0ABU5IAE4_9BURK</name>
<keyword evidence="4" id="KW-0408">Iron</keyword>
<keyword evidence="2" id="KW-0949">S-adenosyl-L-methionine</keyword>
<evidence type="ECO:0000256" key="4">
    <source>
        <dbReference type="ARBA" id="ARBA00023004"/>
    </source>
</evidence>
<sequence length="284" mass="32114">MLTLLYRGSLKSCNYTCSYCPFAKSRDTRAALARDAAEVARFVEWVAGQARPLRVLFTPWGEAIVRRHYREAMLALAALPQVSQVALQTNLSGPLAWLADAPAGKLSLWCTYHPEQITLARFVERTRRLDMMGIQYSVGVVARREHYEAIHALRAALPAGGTVWLNAYDRRGPGYYTADDLAWLEAMDRWFRLQHMSLPSRGAACRAGSEVLSVDGEGELRRCHFIPQRIGNLYTDPLDRVLQERRCSRLRCECFIGYAQRRDLPLHEQFGDGLLARIPIATAC</sequence>
<dbReference type="InterPro" id="IPR058240">
    <property type="entry name" value="rSAM_sf"/>
</dbReference>
<dbReference type="InterPro" id="IPR047771">
    <property type="entry name" value="Radical_SAM_STM4011-like"/>
</dbReference>
<dbReference type="PANTHER" id="PTHR11228">
    <property type="entry name" value="RADICAL SAM DOMAIN PROTEIN"/>
    <property type="match status" value="1"/>
</dbReference>